<dbReference type="STRING" id="427683.A5481_29405"/>
<sequence>MRAGLLLLLLASQAAASPAAASPPGASSCSGCHGAPGGAVPSLAGRTAEDIAAALAAFRAGTRPATVMTRIAKGFSDEESRAIAAWLAGGGR</sequence>
<evidence type="ECO:0000256" key="5">
    <source>
        <dbReference type="SAM" id="SignalP"/>
    </source>
</evidence>
<evidence type="ECO:0000256" key="3">
    <source>
        <dbReference type="ARBA" id="ARBA00023004"/>
    </source>
</evidence>
<dbReference type="InterPro" id="IPR009056">
    <property type="entry name" value="Cyt_c-like_dom"/>
</dbReference>
<dbReference type="Proteomes" id="UP000078316">
    <property type="component" value="Unassembled WGS sequence"/>
</dbReference>
<name>A0A179RYQ5_9HYPH</name>
<dbReference type="GO" id="GO:0020037">
    <property type="term" value="F:heme binding"/>
    <property type="evidence" value="ECO:0007669"/>
    <property type="project" value="InterPro"/>
</dbReference>
<organism evidence="7 8">
    <name type="scientific">Methylobacterium platani</name>
    <dbReference type="NCBI Taxonomy" id="427683"/>
    <lineage>
        <taxon>Bacteria</taxon>
        <taxon>Pseudomonadati</taxon>
        <taxon>Pseudomonadota</taxon>
        <taxon>Alphaproteobacteria</taxon>
        <taxon>Hyphomicrobiales</taxon>
        <taxon>Methylobacteriaceae</taxon>
        <taxon>Methylobacterium</taxon>
    </lineage>
</organism>
<evidence type="ECO:0000259" key="6">
    <source>
        <dbReference type="PROSITE" id="PS51007"/>
    </source>
</evidence>
<protein>
    <submittedName>
        <fullName evidence="7">Cytochrome C</fullName>
    </submittedName>
</protein>
<evidence type="ECO:0000313" key="8">
    <source>
        <dbReference type="Proteomes" id="UP000078316"/>
    </source>
</evidence>
<dbReference type="Gene3D" id="1.10.760.10">
    <property type="entry name" value="Cytochrome c-like domain"/>
    <property type="match status" value="1"/>
</dbReference>
<accession>A0A179RYQ5</accession>
<feature type="chain" id="PRO_5008105424" evidence="5">
    <location>
        <begin position="22"/>
        <end position="92"/>
    </location>
</feature>
<gene>
    <name evidence="7" type="ORF">A5481_29405</name>
</gene>
<dbReference type="SUPFAM" id="SSF46626">
    <property type="entry name" value="Cytochrome c"/>
    <property type="match status" value="1"/>
</dbReference>
<dbReference type="Pfam" id="PF13442">
    <property type="entry name" value="Cytochrome_CBB3"/>
    <property type="match status" value="1"/>
</dbReference>
<feature type="domain" description="Cytochrome c" evidence="6">
    <location>
        <begin position="1"/>
        <end position="91"/>
    </location>
</feature>
<proteinExistence type="predicted"/>
<dbReference type="GO" id="GO:0046872">
    <property type="term" value="F:metal ion binding"/>
    <property type="evidence" value="ECO:0007669"/>
    <property type="project" value="UniProtKB-KW"/>
</dbReference>
<reference evidence="7 8" key="1">
    <citation type="submission" date="2016-04" db="EMBL/GenBank/DDBJ databases">
        <authorList>
            <person name="Evans L.H."/>
            <person name="Alamgir A."/>
            <person name="Owens N."/>
            <person name="Weber N.D."/>
            <person name="Virtaneva K."/>
            <person name="Barbian K."/>
            <person name="Babar A."/>
            <person name="Rosenke K."/>
        </authorList>
    </citation>
    <scope>NUCLEOTIDE SEQUENCE [LARGE SCALE GENOMIC DNA]</scope>
    <source>
        <strain evidence="7 8">PMB02</strain>
    </source>
</reference>
<dbReference type="PROSITE" id="PS51007">
    <property type="entry name" value="CYTC"/>
    <property type="match status" value="1"/>
</dbReference>
<dbReference type="EMBL" id="LWHQ01000078">
    <property type="protein sequence ID" value="OAS15823.1"/>
    <property type="molecule type" value="Genomic_DNA"/>
</dbReference>
<dbReference type="AlphaFoldDB" id="A0A179RYQ5"/>
<comment type="caution">
    <text evidence="7">The sequence shown here is derived from an EMBL/GenBank/DDBJ whole genome shotgun (WGS) entry which is preliminary data.</text>
</comment>
<dbReference type="InterPro" id="IPR036909">
    <property type="entry name" value="Cyt_c-like_dom_sf"/>
</dbReference>
<evidence type="ECO:0000256" key="1">
    <source>
        <dbReference type="ARBA" id="ARBA00022617"/>
    </source>
</evidence>
<keyword evidence="2 4" id="KW-0479">Metal-binding</keyword>
<evidence type="ECO:0000313" key="7">
    <source>
        <dbReference type="EMBL" id="OAS15823.1"/>
    </source>
</evidence>
<dbReference type="GO" id="GO:0009055">
    <property type="term" value="F:electron transfer activity"/>
    <property type="evidence" value="ECO:0007669"/>
    <property type="project" value="InterPro"/>
</dbReference>
<dbReference type="PROSITE" id="PS51257">
    <property type="entry name" value="PROKAR_LIPOPROTEIN"/>
    <property type="match status" value="1"/>
</dbReference>
<keyword evidence="5" id="KW-0732">Signal</keyword>
<evidence type="ECO:0000256" key="2">
    <source>
        <dbReference type="ARBA" id="ARBA00022723"/>
    </source>
</evidence>
<feature type="signal peptide" evidence="5">
    <location>
        <begin position="1"/>
        <end position="21"/>
    </location>
</feature>
<keyword evidence="3 4" id="KW-0408">Iron</keyword>
<evidence type="ECO:0000256" key="4">
    <source>
        <dbReference type="PROSITE-ProRule" id="PRU00433"/>
    </source>
</evidence>
<dbReference type="RefSeq" id="WP_048436396.1">
    <property type="nucleotide sequence ID" value="NZ_LWHQ01000078.1"/>
</dbReference>
<keyword evidence="1 4" id="KW-0349">Heme</keyword>